<protein>
    <recommendedName>
        <fullName evidence="1">Glycosyl transferase CAP10 domain-containing protein</fullName>
    </recommendedName>
</protein>
<feature type="domain" description="Glycosyl transferase CAP10" evidence="1">
    <location>
        <begin position="59"/>
        <end position="94"/>
    </location>
</feature>
<dbReference type="Proteomes" id="UP000095767">
    <property type="component" value="Unassembled WGS sequence"/>
</dbReference>
<dbReference type="InterPro" id="IPR051091">
    <property type="entry name" value="O-Glucosyltr/Glycosyltrsf_90"/>
</dbReference>
<name>A0A1E5V2W4_9POAL</name>
<sequence length="94" mass="11057">MYLETHHRVFQTRDSFKLWGIAQLLVCATWVPCHVLDLDLMFNFEDMPKLCVVDFPRPSIKFDIDWGNAHPSQTQWMAEEGNGFAKEEMSMDYV</sequence>
<organism evidence="2 3">
    <name type="scientific">Dichanthelium oligosanthes</name>
    <dbReference type="NCBI Taxonomy" id="888268"/>
    <lineage>
        <taxon>Eukaryota</taxon>
        <taxon>Viridiplantae</taxon>
        <taxon>Streptophyta</taxon>
        <taxon>Embryophyta</taxon>
        <taxon>Tracheophyta</taxon>
        <taxon>Spermatophyta</taxon>
        <taxon>Magnoliopsida</taxon>
        <taxon>Liliopsida</taxon>
        <taxon>Poales</taxon>
        <taxon>Poaceae</taxon>
        <taxon>PACMAD clade</taxon>
        <taxon>Panicoideae</taxon>
        <taxon>Panicodae</taxon>
        <taxon>Paniceae</taxon>
        <taxon>Dichantheliinae</taxon>
        <taxon>Dichanthelium</taxon>
    </lineage>
</organism>
<evidence type="ECO:0000313" key="2">
    <source>
        <dbReference type="EMBL" id="OEL19397.1"/>
    </source>
</evidence>
<accession>A0A1E5V2W4</accession>
<dbReference type="OrthoDB" id="202415at2759"/>
<evidence type="ECO:0000313" key="3">
    <source>
        <dbReference type="Proteomes" id="UP000095767"/>
    </source>
</evidence>
<dbReference type="PANTHER" id="PTHR12203">
    <property type="entry name" value="KDEL LYS-ASP-GLU-LEU CONTAINING - RELATED"/>
    <property type="match status" value="1"/>
</dbReference>
<evidence type="ECO:0000259" key="1">
    <source>
        <dbReference type="Pfam" id="PF05686"/>
    </source>
</evidence>
<feature type="domain" description="Glycosyl transferase CAP10" evidence="1">
    <location>
        <begin position="1"/>
        <end position="54"/>
    </location>
</feature>
<proteinExistence type="predicted"/>
<reference evidence="2 3" key="1">
    <citation type="submission" date="2016-09" db="EMBL/GenBank/DDBJ databases">
        <title>The draft genome of Dichanthelium oligosanthes: A C3 panicoid grass species.</title>
        <authorList>
            <person name="Studer A.J."/>
            <person name="Schnable J.C."/>
            <person name="Brutnell T.P."/>
        </authorList>
    </citation>
    <scope>NUCLEOTIDE SEQUENCE [LARGE SCALE GENOMIC DNA]</scope>
    <source>
        <strain evidence="3">cv. Kellogg 1175</strain>
        <tissue evidence="2">Leaf</tissue>
    </source>
</reference>
<keyword evidence="3" id="KW-1185">Reference proteome</keyword>
<dbReference type="EMBL" id="LWDX02053759">
    <property type="protein sequence ID" value="OEL19397.1"/>
    <property type="molecule type" value="Genomic_DNA"/>
</dbReference>
<dbReference type="Pfam" id="PF05686">
    <property type="entry name" value="Glyco_transf_90"/>
    <property type="match status" value="2"/>
</dbReference>
<comment type="caution">
    <text evidence="2">The sequence shown here is derived from an EMBL/GenBank/DDBJ whole genome shotgun (WGS) entry which is preliminary data.</text>
</comment>
<dbReference type="InterPro" id="IPR006598">
    <property type="entry name" value="CAP10"/>
</dbReference>
<gene>
    <name evidence="2" type="ORF">BAE44_0019584</name>
</gene>
<dbReference type="PANTHER" id="PTHR12203:SF105">
    <property type="entry name" value="OS08G0101800 PROTEIN"/>
    <property type="match status" value="1"/>
</dbReference>
<dbReference type="AlphaFoldDB" id="A0A1E5V2W4"/>